<evidence type="ECO:0000256" key="9">
    <source>
        <dbReference type="ARBA" id="ARBA00023180"/>
    </source>
</evidence>
<dbReference type="SMART" id="SM00060">
    <property type="entry name" value="FN3"/>
    <property type="match status" value="4"/>
</dbReference>
<feature type="transmembrane region" description="Helical" evidence="12">
    <location>
        <begin position="796"/>
        <end position="822"/>
    </location>
</feature>
<dbReference type="SMART" id="SM00194">
    <property type="entry name" value="PTPc"/>
    <property type="match status" value="2"/>
</dbReference>
<dbReference type="InterPro" id="IPR029021">
    <property type="entry name" value="Prot-tyrosine_phosphatase-like"/>
</dbReference>
<dbReference type="PROSITE" id="PS50835">
    <property type="entry name" value="IG_LIKE"/>
    <property type="match status" value="1"/>
</dbReference>
<dbReference type="SMART" id="SM00404">
    <property type="entry name" value="PTPc_motif"/>
    <property type="match status" value="2"/>
</dbReference>
<organism evidence="17 18">
    <name type="scientific">Rhipicephalus microplus</name>
    <name type="common">Cattle tick</name>
    <name type="synonym">Boophilus microplus</name>
    <dbReference type="NCBI Taxonomy" id="6941"/>
    <lineage>
        <taxon>Eukaryota</taxon>
        <taxon>Metazoa</taxon>
        <taxon>Ecdysozoa</taxon>
        <taxon>Arthropoda</taxon>
        <taxon>Chelicerata</taxon>
        <taxon>Arachnida</taxon>
        <taxon>Acari</taxon>
        <taxon>Parasitiformes</taxon>
        <taxon>Ixodida</taxon>
        <taxon>Ixodoidea</taxon>
        <taxon>Ixodidae</taxon>
        <taxon>Rhipicephalinae</taxon>
        <taxon>Rhipicephalus</taxon>
        <taxon>Boophilus</taxon>
    </lineage>
</organism>
<evidence type="ECO:0000256" key="11">
    <source>
        <dbReference type="SAM" id="MobiDB-lite"/>
    </source>
</evidence>
<dbReference type="SUPFAM" id="SSF48726">
    <property type="entry name" value="Immunoglobulin"/>
    <property type="match status" value="1"/>
</dbReference>
<comment type="subcellular location">
    <subcellularLocation>
        <location evidence="1">Membrane</location>
        <topology evidence="1">Single-pass membrane protein</topology>
    </subcellularLocation>
</comment>
<dbReference type="InterPro" id="IPR036116">
    <property type="entry name" value="FN3_sf"/>
</dbReference>
<feature type="transmembrane region" description="Helical" evidence="12">
    <location>
        <begin position="734"/>
        <end position="752"/>
    </location>
</feature>
<keyword evidence="6" id="KW-0904">Protein phosphatase</keyword>
<feature type="domain" description="Tyrosine-protein phosphatase" evidence="13">
    <location>
        <begin position="1141"/>
        <end position="1401"/>
    </location>
</feature>
<dbReference type="Gene3D" id="3.90.190.10">
    <property type="entry name" value="Protein tyrosine phosphatase superfamily"/>
    <property type="match status" value="2"/>
</dbReference>
<dbReference type="GO" id="GO:0048666">
    <property type="term" value="P:neuron development"/>
    <property type="evidence" value="ECO:0007669"/>
    <property type="project" value="UniProtKB-ARBA"/>
</dbReference>
<dbReference type="SUPFAM" id="SSF52799">
    <property type="entry name" value="(Phosphotyrosine protein) phosphatases II"/>
    <property type="match status" value="2"/>
</dbReference>
<dbReference type="InterPro" id="IPR036179">
    <property type="entry name" value="Ig-like_dom_sf"/>
</dbReference>
<feature type="domain" description="Fibronectin type-III" evidence="16">
    <location>
        <begin position="487"/>
        <end position="596"/>
    </location>
</feature>
<evidence type="ECO:0000256" key="6">
    <source>
        <dbReference type="ARBA" id="ARBA00022912"/>
    </source>
</evidence>
<feature type="domain" description="Tyrosine specific protein phosphatases" evidence="14">
    <location>
        <begin position="1316"/>
        <end position="1392"/>
    </location>
</feature>
<dbReference type="PANTHER" id="PTHR46957">
    <property type="entry name" value="CYTOKINE RECEPTOR"/>
    <property type="match status" value="1"/>
</dbReference>
<feature type="domain" description="Ig-like" evidence="15">
    <location>
        <begin position="15"/>
        <end position="181"/>
    </location>
</feature>
<comment type="catalytic activity">
    <reaction evidence="10">
        <text>O-phospho-L-tyrosyl-[protein] + H2O = L-tyrosyl-[protein] + phosphate</text>
        <dbReference type="Rhea" id="RHEA:10684"/>
        <dbReference type="Rhea" id="RHEA-COMP:10136"/>
        <dbReference type="Rhea" id="RHEA-COMP:20101"/>
        <dbReference type="ChEBI" id="CHEBI:15377"/>
        <dbReference type="ChEBI" id="CHEBI:43474"/>
        <dbReference type="ChEBI" id="CHEBI:46858"/>
        <dbReference type="ChEBI" id="CHEBI:61978"/>
        <dbReference type="EC" id="3.1.3.48"/>
    </reaction>
</comment>
<evidence type="ECO:0000259" key="16">
    <source>
        <dbReference type="PROSITE" id="PS50853"/>
    </source>
</evidence>
<evidence type="ECO:0000313" key="18">
    <source>
        <dbReference type="Proteomes" id="UP000821866"/>
    </source>
</evidence>
<feature type="compositionally biased region" description="Polar residues" evidence="11">
    <location>
        <begin position="126"/>
        <end position="136"/>
    </location>
</feature>
<dbReference type="FunFam" id="3.90.190.10:FF:000062">
    <property type="entry name" value="Receptor-type tyrosine-protein phosphatase kappa"/>
    <property type="match status" value="1"/>
</dbReference>
<dbReference type="PANTHER" id="PTHR46957:SF3">
    <property type="entry name" value="CYTOKINE RECEPTOR"/>
    <property type="match status" value="1"/>
</dbReference>
<dbReference type="FunFam" id="3.90.190.10:FF:000102">
    <property type="entry name" value="Receptor-type tyrosine-protein phosphatase"/>
    <property type="match status" value="1"/>
</dbReference>
<dbReference type="VEuPathDB" id="VectorBase:LOC119181903"/>
<dbReference type="InterPro" id="IPR003595">
    <property type="entry name" value="Tyr_Pase_cat"/>
</dbReference>
<evidence type="ECO:0000259" key="14">
    <source>
        <dbReference type="PROSITE" id="PS50056"/>
    </source>
</evidence>
<feature type="domain" description="Tyrosine specific protein phosphatases" evidence="14">
    <location>
        <begin position="1029"/>
        <end position="1100"/>
    </location>
</feature>
<proteinExistence type="predicted"/>
<dbReference type="CDD" id="cd00063">
    <property type="entry name" value="FN3"/>
    <property type="match status" value="4"/>
</dbReference>
<dbReference type="InterPro" id="IPR016130">
    <property type="entry name" value="Tyr_Pase_AS"/>
</dbReference>
<dbReference type="PROSITE" id="PS50853">
    <property type="entry name" value="FN3"/>
    <property type="match status" value="4"/>
</dbReference>
<keyword evidence="8 12" id="KW-0472">Membrane</keyword>
<dbReference type="GO" id="GO:0016020">
    <property type="term" value="C:membrane"/>
    <property type="evidence" value="ECO:0007669"/>
    <property type="project" value="UniProtKB-SubCell"/>
</dbReference>
<dbReference type="InterPro" id="IPR000387">
    <property type="entry name" value="Tyr_Pase_dom"/>
</dbReference>
<feature type="domain" description="Fibronectin type-III" evidence="16">
    <location>
        <begin position="383"/>
        <end position="483"/>
    </location>
</feature>
<dbReference type="PROSITE" id="PS00383">
    <property type="entry name" value="TYR_PHOSPHATASE_1"/>
    <property type="match status" value="2"/>
</dbReference>
<evidence type="ECO:0000256" key="10">
    <source>
        <dbReference type="ARBA" id="ARBA00051722"/>
    </source>
</evidence>
<evidence type="ECO:0000259" key="13">
    <source>
        <dbReference type="PROSITE" id="PS50055"/>
    </source>
</evidence>
<reference evidence="17" key="1">
    <citation type="journal article" date="2020" name="Cell">
        <title>Large-Scale Comparative Analyses of Tick Genomes Elucidate Their Genetic Diversity and Vector Capacities.</title>
        <authorList>
            <consortium name="Tick Genome and Microbiome Consortium (TIGMIC)"/>
            <person name="Jia N."/>
            <person name="Wang J."/>
            <person name="Shi W."/>
            <person name="Du L."/>
            <person name="Sun Y."/>
            <person name="Zhan W."/>
            <person name="Jiang J.F."/>
            <person name="Wang Q."/>
            <person name="Zhang B."/>
            <person name="Ji P."/>
            <person name="Bell-Sakyi L."/>
            <person name="Cui X.M."/>
            <person name="Yuan T.T."/>
            <person name="Jiang B.G."/>
            <person name="Yang W.F."/>
            <person name="Lam T.T."/>
            <person name="Chang Q.C."/>
            <person name="Ding S.J."/>
            <person name="Wang X.J."/>
            <person name="Zhu J.G."/>
            <person name="Ruan X.D."/>
            <person name="Zhao L."/>
            <person name="Wei J.T."/>
            <person name="Ye R.Z."/>
            <person name="Que T.C."/>
            <person name="Du C.H."/>
            <person name="Zhou Y.H."/>
            <person name="Cheng J.X."/>
            <person name="Dai P.F."/>
            <person name="Guo W.B."/>
            <person name="Han X.H."/>
            <person name="Huang E.J."/>
            <person name="Li L.F."/>
            <person name="Wei W."/>
            <person name="Gao Y.C."/>
            <person name="Liu J.Z."/>
            <person name="Shao H.Z."/>
            <person name="Wang X."/>
            <person name="Wang C.C."/>
            <person name="Yang T.C."/>
            <person name="Huo Q.B."/>
            <person name="Li W."/>
            <person name="Chen H.Y."/>
            <person name="Chen S.E."/>
            <person name="Zhou L.G."/>
            <person name="Ni X.B."/>
            <person name="Tian J.H."/>
            <person name="Sheng Y."/>
            <person name="Liu T."/>
            <person name="Pan Y.S."/>
            <person name="Xia L.Y."/>
            <person name="Li J."/>
            <person name="Zhao F."/>
            <person name="Cao W.C."/>
        </authorList>
    </citation>
    <scope>NUCLEOTIDE SEQUENCE</scope>
    <source>
        <strain evidence="17">Rmic-2018</strain>
    </source>
</reference>
<keyword evidence="18" id="KW-1185">Reference proteome</keyword>
<dbReference type="InterPro" id="IPR007110">
    <property type="entry name" value="Ig-like_dom"/>
</dbReference>
<evidence type="ECO:0000256" key="12">
    <source>
        <dbReference type="SAM" id="Phobius"/>
    </source>
</evidence>
<dbReference type="SUPFAM" id="SSF49265">
    <property type="entry name" value="Fibronectin type III"/>
    <property type="match status" value="3"/>
</dbReference>
<dbReference type="CDD" id="cd00047">
    <property type="entry name" value="PTPc"/>
    <property type="match status" value="1"/>
</dbReference>
<feature type="region of interest" description="Disordered" evidence="11">
    <location>
        <begin position="117"/>
        <end position="136"/>
    </location>
</feature>
<dbReference type="CDD" id="cd00096">
    <property type="entry name" value="Ig"/>
    <property type="match status" value="1"/>
</dbReference>
<dbReference type="InterPro" id="IPR050713">
    <property type="entry name" value="RTP_Phos/Ushers"/>
</dbReference>
<dbReference type="InterPro" id="IPR003961">
    <property type="entry name" value="FN3_dom"/>
</dbReference>
<dbReference type="GO" id="GO:0004725">
    <property type="term" value="F:protein tyrosine phosphatase activity"/>
    <property type="evidence" value="ECO:0007669"/>
    <property type="project" value="UniProtKB-EC"/>
</dbReference>
<gene>
    <name evidence="17" type="ORF">HPB51_004392</name>
</gene>
<sequence length="1415" mass="160423">MWQTKRNRFIVHDVPVSVEVEQSVVEATVNSSVTLSCLATGHPKVTTLLWSRASDDDEQDDPAAATGNSTSSEDATFGSRLIDSTNVTQHDDAFDGLNEDAFIESLTWIAIVDNSESRRGSGSESAGPNMSRSCVQQVEAAPPLPVSEVQYRAQLTLESLQRRDNGTYVCYAGNEYNMTMAVQDVLVLEPPEVNLSSLKAEDARTAKLSWHVRHSGNQPVSRYHLQVRNYSTEADWLDVHNAVPPNMTSYLVHYLAPGATYGFRLAAVNSVGNGPWEQRNITMPPDEVNLSSLKAEDARTAKLSWHVRHSGNQPVSRYHLQVRNYSTEADWLDVHNAVPPNMTSYLVHYLAPGATYGFRLAAVNSVGNGPWEQRNITMPPDVPPKINQVHLLATTNETLVFAWRRPSHDNGANISQYQLELFRPGQVHRNQTTLSAEPQNRLKHMYVYVSLTPGEQYIFQMRACNIIGCGNWSEQLDVSTADGMAGAPQNVTMFCVANTEMNMTYGIITWHPPEDARGTIVGYKVLLEGHAFFRRETGVFDTERLKEPHEVNSTTLKYTITIKPNTNYTVRICTVNKAGCGNLSGVTARSTCTSPPIGPAQLPKFNLQRMEREKRHRQLKLHLKRVSERNGNILCYRVIVVKLARGETLESLPKDQKQLNITSYHEVHRVSSNGAYIAEAISSEDFVEEVILGDERNHVCSADSMRSTTEDSRMNRRAADALNITEPNVKKFCYHFYLQDLFFFVLILYIHMHAQIEARECKCSSKRQHYMHCSICFFFFYTGTDRNTITAESPAAIVFGVICGLVLVALMMVIIVCIMNFVNSPNSIPISADNLPTAFMKRHCDSDLFFQSEFEMLPEKFKDRTTYASDAPENMHKNRYPDIKAFDQTRVKLSTIDGIPGSDYINANFVEGFGGKKTFICAQGPLDRTVTDFWRMIWEHRVSVIVMLTGIEENGKIKCSQYWSDDGVKEIEKQYTVRVVTAKRYSDYIVRRFFVEHTQDGITEEREVLQFHFTMWKDFLAPDQPSWLLRFIKRVNEHYVSDRGPLLVHCSAGVGRTGTFVAIDSLLEELEKTEEVDIFSCVASLRKQRNFLVQSLKQYIFIYRALLEHAQFGDTEIEIQHLRDHYLQLKEKLGNSEKSGMVLEFEKLGDVIEDPKTCCVGMMDMNVAKNRYDFIVPYDCNRVILPVSPSRDHSSYINASFVQGYDRSLSFIITQDPLDCSVVEFWRMIKEQCISTIVMLSELGEGQTKCQQYWPSDGELMCDYVKVKFVSQDNGNYFIKREFDVINVKSGDIHRTTQFQYLGWVGQPVIDADSTASIIALIECAQQCQALRPSGGPVTVHCSGGGDRSSVFVTLSVLIQQLKAEERVDVFQAARYTRSQRHCMLQTPNQYEFLYRGLLTYIESHNLCNMGDTQL</sequence>
<dbReference type="EC" id="3.1.3.48" evidence="2"/>
<dbReference type="PROSITE" id="PS50056">
    <property type="entry name" value="TYR_PHOSPHATASE_2"/>
    <property type="match status" value="2"/>
</dbReference>
<name>A0A9J6ELJ4_RHIMP</name>
<evidence type="ECO:0000256" key="3">
    <source>
        <dbReference type="ARBA" id="ARBA00022692"/>
    </source>
</evidence>
<dbReference type="InterPro" id="IPR003599">
    <property type="entry name" value="Ig_sub"/>
</dbReference>
<keyword evidence="7 12" id="KW-1133">Transmembrane helix</keyword>
<dbReference type="SMART" id="SM00409">
    <property type="entry name" value="IG"/>
    <property type="match status" value="1"/>
</dbReference>
<dbReference type="Pfam" id="PF00102">
    <property type="entry name" value="Y_phosphatase"/>
    <property type="match status" value="2"/>
</dbReference>
<evidence type="ECO:0000259" key="15">
    <source>
        <dbReference type="PROSITE" id="PS50835"/>
    </source>
</evidence>
<dbReference type="Proteomes" id="UP000821866">
    <property type="component" value="Chromosome 11"/>
</dbReference>
<accession>A0A9J6ELJ4</accession>
<evidence type="ECO:0000256" key="4">
    <source>
        <dbReference type="ARBA" id="ARBA00022729"/>
    </source>
</evidence>
<comment type="caution">
    <text evidence="17">The sequence shown here is derived from an EMBL/GenBank/DDBJ whole genome shotgun (WGS) entry which is preliminary data.</text>
</comment>
<dbReference type="PRINTS" id="PR00700">
    <property type="entry name" value="PRTYPHPHTASE"/>
</dbReference>
<evidence type="ECO:0000256" key="7">
    <source>
        <dbReference type="ARBA" id="ARBA00022989"/>
    </source>
</evidence>
<dbReference type="Gene3D" id="2.60.40.10">
    <property type="entry name" value="Immunoglobulins"/>
    <property type="match status" value="5"/>
</dbReference>
<dbReference type="InterPro" id="IPR000242">
    <property type="entry name" value="PTP_cat"/>
</dbReference>
<feature type="region of interest" description="Disordered" evidence="11">
    <location>
        <begin position="53"/>
        <end position="77"/>
    </location>
</feature>
<keyword evidence="9" id="KW-0325">Glycoprotein</keyword>
<feature type="domain" description="Fibronectin type-III" evidence="16">
    <location>
        <begin position="284"/>
        <end position="382"/>
    </location>
</feature>
<evidence type="ECO:0000256" key="1">
    <source>
        <dbReference type="ARBA" id="ARBA00004167"/>
    </source>
</evidence>
<feature type="domain" description="Tyrosine-protein phosphatase" evidence="13">
    <location>
        <begin position="850"/>
        <end position="1109"/>
    </location>
</feature>
<evidence type="ECO:0000256" key="5">
    <source>
        <dbReference type="ARBA" id="ARBA00022801"/>
    </source>
</evidence>
<dbReference type="EMBL" id="JABSTU010000003">
    <property type="protein sequence ID" value="KAH8035151.1"/>
    <property type="molecule type" value="Genomic_DNA"/>
</dbReference>
<protein>
    <recommendedName>
        <fullName evidence="2">protein-tyrosine-phosphatase</fullName>
        <ecNumber evidence="2">3.1.3.48</ecNumber>
    </recommendedName>
</protein>
<keyword evidence="4" id="KW-0732">Signal</keyword>
<dbReference type="Pfam" id="PF00041">
    <property type="entry name" value="fn3"/>
    <property type="match status" value="4"/>
</dbReference>
<reference evidence="17" key="2">
    <citation type="submission" date="2021-09" db="EMBL/GenBank/DDBJ databases">
        <authorList>
            <person name="Jia N."/>
            <person name="Wang J."/>
            <person name="Shi W."/>
            <person name="Du L."/>
            <person name="Sun Y."/>
            <person name="Zhan W."/>
            <person name="Jiang J."/>
            <person name="Wang Q."/>
            <person name="Zhang B."/>
            <person name="Ji P."/>
            <person name="Sakyi L.B."/>
            <person name="Cui X."/>
            <person name="Yuan T."/>
            <person name="Jiang B."/>
            <person name="Yang W."/>
            <person name="Lam T.T.-Y."/>
            <person name="Chang Q."/>
            <person name="Ding S."/>
            <person name="Wang X."/>
            <person name="Zhu J."/>
            <person name="Ruan X."/>
            <person name="Zhao L."/>
            <person name="Wei J."/>
            <person name="Que T."/>
            <person name="Du C."/>
            <person name="Cheng J."/>
            <person name="Dai P."/>
            <person name="Han X."/>
            <person name="Huang E."/>
            <person name="Gao Y."/>
            <person name="Liu J."/>
            <person name="Shao H."/>
            <person name="Ye R."/>
            <person name="Li L."/>
            <person name="Wei W."/>
            <person name="Wang X."/>
            <person name="Wang C."/>
            <person name="Huo Q."/>
            <person name="Li W."/>
            <person name="Guo W."/>
            <person name="Chen H."/>
            <person name="Chen S."/>
            <person name="Zhou L."/>
            <person name="Zhou L."/>
            <person name="Ni X."/>
            <person name="Tian J."/>
            <person name="Zhou Y."/>
            <person name="Sheng Y."/>
            <person name="Liu T."/>
            <person name="Pan Y."/>
            <person name="Xia L."/>
            <person name="Li J."/>
            <person name="Zhao F."/>
            <person name="Cao W."/>
        </authorList>
    </citation>
    <scope>NUCLEOTIDE SEQUENCE</scope>
    <source>
        <strain evidence="17">Rmic-2018</strain>
        <tissue evidence="17">Larvae</tissue>
    </source>
</reference>
<keyword evidence="5" id="KW-0378">Hydrolase</keyword>
<evidence type="ECO:0000256" key="8">
    <source>
        <dbReference type="ARBA" id="ARBA00023136"/>
    </source>
</evidence>
<feature type="domain" description="Fibronectin type-III" evidence="16">
    <location>
        <begin position="191"/>
        <end position="282"/>
    </location>
</feature>
<evidence type="ECO:0000256" key="2">
    <source>
        <dbReference type="ARBA" id="ARBA00013064"/>
    </source>
</evidence>
<keyword evidence="3 12" id="KW-0812">Transmembrane</keyword>
<dbReference type="PROSITE" id="PS50055">
    <property type="entry name" value="TYR_PHOSPHATASE_PTP"/>
    <property type="match status" value="2"/>
</dbReference>
<dbReference type="InterPro" id="IPR013783">
    <property type="entry name" value="Ig-like_fold"/>
</dbReference>
<evidence type="ECO:0000313" key="17">
    <source>
        <dbReference type="EMBL" id="KAH8035151.1"/>
    </source>
</evidence>